<feature type="region of interest" description="Disordered" evidence="4">
    <location>
        <begin position="645"/>
        <end position="668"/>
    </location>
</feature>
<gene>
    <name evidence="6" type="ORF">WICPIJ_008146</name>
</gene>
<protein>
    <recommendedName>
        <fullName evidence="5">Cullin family profile domain-containing protein</fullName>
    </recommendedName>
</protein>
<dbReference type="GO" id="GO:0031625">
    <property type="term" value="F:ubiquitin protein ligase binding"/>
    <property type="evidence" value="ECO:0007669"/>
    <property type="project" value="InterPro"/>
</dbReference>
<evidence type="ECO:0000256" key="1">
    <source>
        <dbReference type="ARBA" id="ARBA00006019"/>
    </source>
</evidence>
<comment type="caution">
    <text evidence="6">The sequence shown here is derived from an EMBL/GenBank/DDBJ whole genome shotgun (WGS) entry which is preliminary data.</text>
</comment>
<dbReference type="PANTHER" id="PTHR11932">
    <property type="entry name" value="CULLIN"/>
    <property type="match status" value="1"/>
</dbReference>
<organism evidence="6 7">
    <name type="scientific">Wickerhamomyces pijperi</name>
    <name type="common">Yeast</name>
    <name type="synonym">Pichia pijperi</name>
    <dbReference type="NCBI Taxonomy" id="599730"/>
    <lineage>
        <taxon>Eukaryota</taxon>
        <taxon>Fungi</taxon>
        <taxon>Dikarya</taxon>
        <taxon>Ascomycota</taxon>
        <taxon>Saccharomycotina</taxon>
        <taxon>Saccharomycetes</taxon>
        <taxon>Phaffomycetales</taxon>
        <taxon>Wickerhamomycetaceae</taxon>
        <taxon>Wickerhamomyces</taxon>
    </lineage>
</organism>
<dbReference type="SUPFAM" id="SSF74788">
    <property type="entry name" value="Cullin repeat-like"/>
    <property type="match status" value="1"/>
</dbReference>
<dbReference type="Proteomes" id="UP000774326">
    <property type="component" value="Unassembled WGS sequence"/>
</dbReference>
<evidence type="ECO:0000259" key="5">
    <source>
        <dbReference type="PROSITE" id="PS50069"/>
    </source>
</evidence>
<dbReference type="InterPro" id="IPR016158">
    <property type="entry name" value="Cullin_homology"/>
</dbReference>
<dbReference type="Gene3D" id="1.10.10.10">
    <property type="entry name" value="Winged helix-like DNA-binding domain superfamily/Winged helix DNA-binding domain"/>
    <property type="match status" value="1"/>
</dbReference>
<dbReference type="InterPro" id="IPR016159">
    <property type="entry name" value="Cullin_repeat-like_dom_sf"/>
</dbReference>
<reference evidence="6" key="1">
    <citation type="journal article" date="2021" name="Open Biol.">
        <title>Shared evolutionary footprints suggest mitochondrial oxidative damage underlies multiple complex I losses in fungi.</title>
        <authorList>
            <person name="Schikora-Tamarit M.A."/>
            <person name="Marcet-Houben M."/>
            <person name="Nosek J."/>
            <person name="Gabaldon T."/>
        </authorList>
    </citation>
    <scope>NUCLEOTIDE SEQUENCE</scope>
    <source>
        <strain evidence="6">CBS2887</strain>
    </source>
</reference>
<dbReference type="Gene3D" id="3.30.230.130">
    <property type="entry name" value="Cullin, Chain C, Domain 2"/>
    <property type="match status" value="1"/>
</dbReference>
<dbReference type="OrthoDB" id="2333384at2759"/>
<dbReference type="InterPro" id="IPR019559">
    <property type="entry name" value="Cullin_neddylation_domain"/>
</dbReference>
<dbReference type="InterPro" id="IPR036317">
    <property type="entry name" value="Cullin_homology_sf"/>
</dbReference>
<dbReference type="InterPro" id="IPR059120">
    <property type="entry name" value="Cullin-like_AB"/>
</dbReference>
<evidence type="ECO:0000313" key="6">
    <source>
        <dbReference type="EMBL" id="KAH3680710.1"/>
    </source>
</evidence>
<sequence length="1481" mass="167730">RLLSLLHSKGLSNPFIISENKELKLSFSSNGEYIFLPSLQGNEEDDSNGQTHDNHYEDEDPVVFNFAVILSLEKDTEIDIKAGFLSSIADITWSKGIPNNRSVKNETFEVGHLDLSLSSYSMNYHVSGSADRVVELDTAIVSRSYKLKKIGDISGEPYFDAHDEFKFYNRHSANGKKLLSAGDHVFFNSVLISPSVTESLNTLNTHISHNFKMFINDHCYRHELNVVRGPPLAGISSNDKPLYINKTWNDALAYEITMPKKFVTIGDELPLKMKFSPLQKNVILKRIKINVLETLTYCSKDLKYETDDTESAIQEKYITGTNTTEDSYKVAPLLEIKSSLTRNSQALREVILKQSHLLNSDNILESCYELDSHHRQTAAVQITGPLRILSYLSFQNKENISKLTDKETKMVNERYNLDITTRYNDFKHRLHPDSSNSKFVKISHKFQISLRVSKLNPDENRYHHYEVIIDTPIYLLDSNCTGSNLLLPSYNDSTGSTHTNNTALNNLLEDFEINFPSSEPNQLPTFEEATSPLNSPALIPVAFASTESNTNVLSRTSTIGTATLERYRSNIDDLLAPSATGINASGAEMSRRGSRVSSSEPDLLEEEPVNAEAPPEYSESLALLATEESDQSLNTSESSLSSAVCKSNNTSLSSPNTSGGGDTTAAAGVGTLDRESMDLTEQFHKAVYDGISRISQVNMESPHAIIAYEPTPTPTDSTSLINTQSLSSLYTQLLNQTHRIFAHQELTVSQLRLYKTVQWICCNSRSFSKSAGLSKFNVSSLTTVVYQLVDQHLDELFHQRSDSFRLDDPESCLAAFVEVYEDMNNISLKLQRVYAYLDRSYLLNNSSKKSISSYWRTQCYLKIHSYEGLNTAIIMGFVGMLNRLRKGEVSTDNVPLVETLVKINQIFEPTSSRDVESLTIEQSLIFYKDLHRAIMSENINSNTPELIFTQMEKFILKEFQLWNDPKLAQSYLSTHLKSESLRSVLFDNYESDLPIYVTALFEKKRFNDLHTLYQQIHQQEHLSHSKDLSTIFTNCWSSYISKYLLQITETLTDLSLITQILDTKRHFSKLLAKYFFNPATKEGTDQLDYELRKTFLETLSIQAVSVLVKKNLIIYVDKFFKTLNTDDLGQGKQTLSDIADLFNSCVTNKEEFLVDYKRIMTKRLVMDKSKSLYLERELAKLLEKSAGVVVTTDIFKVIDDIEKSKAMSAEYSTSHSSSVDSLRFEQLTLAGPQDPKLDLLETLKDSNEELRSLYDYRERYAGFLCQADSFKNKVFKYDTSKGRISLSFPHFSSSASAPSASPQFLLTMAENMALVLLLFNSYESLTRKMIETLTKLPEEEVYSILQSLSAGRYKILLKDQQSNYMINDNFESGFKKSNTVRELNIKYIEFSSSSFSSSSSAESNQNKTIDSADLEGPMQAFVIRLLKNQYQNHSITHSKLVSCILEKFANVTNEFIKRVIGGLIDREFIKRVNGEGYVYLP</sequence>
<dbReference type="SMART" id="SM00884">
    <property type="entry name" value="Cullin_Nedd8"/>
    <property type="match status" value="1"/>
</dbReference>
<dbReference type="Pfam" id="PF26557">
    <property type="entry name" value="Cullin_AB"/>
    <property type="match status" value="1"/>
</dbReference>
<feature type="non-terminal residue" evidence="6">
    <location>
        <position position="1481"/>
    </location>
</feature>
<keyword evidence="7" id="KW-1185">Reference proteome</keyword>
<accession>A0A9P8Q001</accession>
<dbReference type="InterPro" id="IPR001373">
    <property type="entry name" value="Cullin_N"/>
</dbReference>
<evidence type="ECO:0000256" key="4">
    <source>
        <dbReference type="SAM" id="MobiDB-lite"/>
    </source>
</evidence>
<dbReference type="PROSITE" id="PS50069">
    <property type="entry name" value="CULLIN_2"/>
    <property type="match status" value="1"/>
</dbReference>
<dbReference type="Gene3D" id="1.20.1310.10">
    <property type="entry name" value="Cullin Repeats"/>
    <property type="match status" value="2"/>
</dbReference>
<dbReference type="InterPro" id="IPR045093">
    <property type="entry name" value="Cullin"/>
</dbReference>
<dbReference type="InterPro" id="IPR036390">
    <property type="entry name" value="WH_DNA-bd_sf"/>
</dbReference>
<evidence type="ECO:0000256" key="3">
    <source>
        <dbReference type="RuleBase" id="RU003829"/>
    </source>
</evidence>
<dbReference type="Pfam" id="PF00888">
    <property type="entry name" value="Cullin"/>
    <property type="match status" value="1"/>
</dbReference>
<dbReference type="SMART" id="SM01017">
    <property type="entry name" value="Arrestin_C"/>
    <property type="match status" value="1"/>
</dbReference>
<feature type="domain" description="Cullin family profile" evidence="5">
    <location>
        <begin position="1107"/>
        <end position="1349"/>
    </location>
</feature>
<reference evidence="6" key="2">
    <citation type="submission" date="2021-01" db="EMBL/GenBank/DDBJ databases">
        <authorList>
            <person name="Schikora-Tamarit M.A."/>
        </authorList>
    </citation>
    <scope>NUCLEOTIDE SEQUENCE</scope>
    <source>
        <strain evidence="6">CBS2887</strain>
    </source>
</reference>
<dbReference type="SUPFAM" id="SSF46785">
    <property type="entry name" value="Winged helix' DNA-binding domain"/>
    <property type="match status" value="1"/>
</dbReference>
<dbReference type="Pfam" id="PF02752">
    <property type="entry name" value="Arrestin_C"/>
    <property type="match status" value="1"/>
</dbReference>
<dbReference type="InterPro" id="IPR036388">
    <property type="entry name" value="WH-like_DNA-bd_sf"/>
</dbReference>
<name>A0A9P8Q001_WICPI</name>
<proteinExistence type="inferred from homology"/>
<feature type="region of interest" description="Disordered" evidence="4">
    <location>
        <begin position="584"/>
        <end position="617"/>
    </location>
</feature>
<evidence type="ECO:0000313" key="7">
    <source>
        <dbReference type="Proteomes" id="UP000774326"/>
    </source>
</evidence>
<dbReference type="SUPFAM" id="SSF75632">
    <property type="entry name" value="Cullin homology domain"/>
    <property type="match status" value="1"/>
</dbReference>
<dbReference type="GO" id="GO:0006511">
    <property type="term" value="P:ubiquitin-dependent protein catabolic process"/>
    <property type="evidence" value="ECO:0007669"/>
    <property type="project" value="InterPro"/>
</dbReference>
<dbReference type="InterPro" id="IPR011022">
    <property type="entry name" value="Arrestin_C-like"/>
</dbReference>
<dbReference type="EMBL" id="JAEUBG010004681">
    <property type="protein sequence ID" value="KAH3680710.1"/>
    <property type="molecule type" value="Genomic_DNA"/>
</dbReference>
<evidence type="ECO:0000256" key="2">
    <source>
        <dbReference type="PROSITE-ProRule" id="PRU00330"/>
    </source>
</evidence>
<comment type="similarity">
    <text evidence="1 2 3">Belongs to the cullin family.</text>
</comment>